<evidence type="ECO:0000313" key="2">
    <source>
        <dbReference type="Proteomes" id="UP001169242"/>
    </source>
</evidence>
<reference evidence="1" key="1">
    <citation type="journal article" date="2023" name="Int. J. Syst. Evol. Microbiol.">
        <title>&lt;i&gt;Holtiella tumoricola&lt;/i&gt; gen. nov. sp. nov., isolated from a human clinical sample.</title>
        <authorList>
            <person name="Allen-Vercoe E."/>
            <person name="Daigneault M.C."/>
            <person name="Vancuren S.J."/>
            <person name="Cochrane K."/>
            <person name="O'Neal L.L."/>
            <person name="Sankaranarayanan K."/>
            <person name="Lawson P.A."/>
        </authorList>
    </citation>
    <scope>NUCLEOTIDE SEQUENCE</scope>
    <source>
        <strain evidence="1">CC70A</strain>
    </source>
</reference>
<protein>
    <submittedName>
        <fullName evidence="1">Uncharacterized protein</fullName>
    </submittedName>
</protein>
<dbReference type="EMBL" id="JAQIFT010000046">
    <property type="protein sequence ID" value="MDA3732334.1"/>
    <property type="molecule type" value="Genomic_DNA"/>
</dbReference>
<organism evidence="1 2">
    <name type="scientific">Holtiella tumoricola</name>
    <dbReference type="NCBI Taxonomy" id="3018743"/>
    <lineage>
        <taxon>Bacteria</taxon>
        <taxon>Bacillati</taxon>
        <taxon>Bacillota</taxon>
        <taxon>Clostridia</taxon>
        <taxon>Lachnospirales</taxon>
        <taxon>Cellulosilyticaceae</taxon>
        <taxon>Holtiella</taxon>
    </lineage>
</organism>
<dbReference type="Proteomes" id="UP001169242">
    <property type="component" value="Unassembled WGS sequence"/>
</dbReference>
<accession>A0AA42J1C7</accession>
<evidence type="ECO:0000313" key="1">
    <source>
        <dbReference type="EMBL" id="MDA3732334.1"/>
    </source>
</evidence>
<comment type="caution">
    <text evidence="1">The sequence shown here is derived from an EMBL/GenBank/DDBJ whole genome shotgun (WGS) entry which is preliminary data.</text>
</comment>
<sequence length="63" mass="7751">MVKQLYNALKFPRSTYYNTLISKPSKKQLKYETFRQKVIDKFNQYRQPYRAVKLQKVLSRGRY</sequence>
<dbReference type="AlphaFoldDB" id="A0AA42J1C7"/>
<proteinExistence type="predicted"/>
<keyword evidence="2" id="KW-1185">Reference proteome</keyword>
<name>A0AA42J1C7_9FIRM</name>
<dbReference type="RefSeq" id="WP_271012518.1">
    <property type="nucleotide sequence ID" value="NZ_JAQIFT010000046.1"/>
</dbReference>
<gene>
    <name evidence="1" type="ORF">PBV87_12635</name>
</gene>